<dbReference type="InterPro" id="IPR029069">
    <property type="entry name" value="HotDog_dom_sf"/>
</dbReference>
<dbReference type="RefSeq" id="WP_156218566.1">
    <property type="nucleotide sequence ID" value="NZ_WOFH01000008.1"/>
</dbReference>
<sequence length="154" mass="16752">MRFHLIDRIESWDAGERISARKVTSRQEARWAPALYRGPDRDLLPFGLTLEALCQAATWLVMLSTGHRRRAVLLTVGEAVAHRPVRFGEVLHMTAVVESMSDEAALVGGVVAVDGEPVLEAAGVLCALRAGAELEDPADTRRMAGQLLDGGRVR</sequence>
<gene>
    <name evidence="1" type="ORF">GNZ18_22680</name>
</gene>
<dbReference type="SUPFAM" id="SSF54637">
    <property type="entry name" value="Thioesterase/thiol ester dehydrase-isomerase"/>
    <property type="match status" value="1"/>
</dbReference>
<name>A0A7K1L555_9ACTN</name>
<evidence type="ECO:0000313" key="2">
    <source>
        <dbReference type="Proteomes" id="UP000432015"/>
    </source>
</evidence>
<keyword evidence="2" id="KW-1185">Reference proteome</keyword>
<dbReference type="EMBL" id="WOFH01000008">
    <property type="protein sequence ID" value="MUN39386.1"/>
    <property type="molecule type" value="Genomic_DNA"/>
</dbReference>
<reference evidence="1 2" key="1">
    <citation type="submission" date="2019-11" db="EMBL/GenBank/DDBJ databases">
        <authorList>
            <person name="Cao P."/>
        </authorList>
    </citation>
    <scope>NUCLEOTIDE SEQUENCE [LARGE SCALE GENOMIC DNA]</scope>
    <source>
        <strain evidence="1 2">NEAU-AAG5</strain>
    </source>
</reference>
<evidence type="ECO:0000313" key="1">
    <source>
        <dbReference type="EMBL" id="MUN39386.1"/>
    </source>
</evidence>
<dbReference type="Gene3D" id="3.10.129.10">
    <property type="entry name" value="Hotdog Thioesterase"/>
    <property type="match status" value="1"/>
</dbReference>
<accession>A0A7K1L555</accession>
<comment type="caution">
    <text evidence="1">The sequence shown here is derived from an EMBL/GenBank/DDBJ whole genome shotgun (WGS) entry which is preliminary data.</text>
</comment>
<proteinExistence type="predicted"/>
<dbReference type="AlphaFoldDB" id="A0A7K1L555"/>
<protein>
    <submittedName>
        <fullName evidence="1">3-hydroxylacyl-ACP dehydratase</fullName>
    </submittedName>
</protein>
<organism evidence="1 2">
    <name type="scientific">Actinomadura litoris</name>
    <dbReference type="NCBI Taxonomy" id="2678616"/>
    <lineage>
        <taxon>Bacteria</taxon>
        <taxon>Bacillati</taxon>
        <taxon>Actinomycetota</taxon>
        <taxon>Actinomycetes</taxon>
        <taxon>Streptosporangiales</taxon>
        <taxon>Thermomonosporaceae</taxon>
        <taxon>Actinomadura</taxon>
    </lineage>
</organism>
<dbReference type="Proteomes" id="UP000432015">
    <property type="component" value="Unassembled WGS sequence"/>
</dbReference>